<reference evidence="1 2" key="1">
    <citation type="submission" date="2023-08" db="EMBL/GenBank/DDBJ databases">
        <title>Microbacterium aquilitoris sp. nov. and Microbacterium gwkjibeachense sp. nov., isolated from beach.</title>
        <authorList>
            <person name="Lee S.D."/>
            <person name="Yang H."/>
            <person name="Kim I."/>
        </authorList>
    </citation>
    <scope>NUCLEOTIDE SEQUENCE [LARGE SCALE GENOMIC DNA]</scope>
    <source>
        <strain evidence="1 2">KSW-18</strain>
    </source>
</reference>
<dbReference type="Proteomes" id="UP001262835">
    <property type="component" value="Unassembled WGS sequence"/>
</dbReference>
<dbReference type="RefSeq" id="WP_311870385.1">
    <property type="nucleotide sequence ID" value="NZ_JAUZVT010000002.1"/>
</dbReference>
<gene>
    <name evidence="1" type="ORF">Q9S78_12000</name>
</gene>
<protein>
    <submittedName>
        <fullName evidence="1">Uncharacterized protein</fullName>
    </submittedName>
</protein>
<dbReference type="EMBL" id="JAUZVT010000002">
    <property type="protein sequence ID" value="MDT3331391.1"/>
    <property type="molecule type" value="Genomic_DNA"/>
</dbReference>
<keyword evidence="2" id="KW-1185">Reference proteome</keyword>
<organism evidence="1 2">
    <name type="scientific">Microbacterium aquilitoris</name>
    <dbReference type="NCBI Taxonomy" id="3067307"/>
    <lineage>
        <taxon>Bacteria</taxon>
        <taxon>Bacillati</taxon>
        <taxon>Actinomycetota</taxon>
        <taxon>Actinomycetes</taxon>
        <taxon>Micrococcales</taxon>
        <taxon>Microbacteriaceae</taxon>
        <taxon>Microbacterium</taxon>
    </lineage>
</organism>
<evidence type="ECO:0000313" key="2">
    <source>
        <dbReference type="Proteomes" id="UP001262835"/>
    </source>
</evidence>
<accession>A0ABU3GL01</accession>
<name>A0ABU3GL01_9MICO</name>
<comment type="caution">
    <text evidence="1">The sequence shown here is derived from an EMBL/GenBank/DDBJ whole genome shotgun (WGS) entry which is preliminary data.</text>
</comment>
<sequence length="52" mass="5960">MTREEAIAREADREALVLPDRATQVEDVDGYAVTLYLWRDGIVTWTDRHPSA</sequence>
<proteinExistence type="predicted"/>
<evidence type="ECO:0000313" key="1">
    <source>
        <dbReference type="EMBL" id="MDT3331391.1"/>
    </source>
</evidence>